<proteinExistence type="predicted"/>
<dbReference type="Proteomes" id="UP000594014">
    <property type="component" value="Chromosome"/>
</dbReference>
<evidence type="ECO:0000313" key="1">
    <source>
        <dbReference type="EMBL" id="QOX64523.1"/>
    </source>
</evidence>
<keyword evidence="2" id="KW-1185">Reference proteome</keyword>
<evidence type="ECO:0000313" key="2">
    <source>
        <dbReference type="Proteomes" id="UP000594014"/>
    </source>
</evidence>
<organism evidence="1 2">
    <name type="scientific">Anoxybacterium hadale</name>
    <dbReference type="NCBI Taxonomy" id="3408580"/>
    <lineage>
        <taxon>Bacteria</taxon>
        <taxon>Bacillati</taxon>
        <taxon>Bacillota</taxon>
        <taxon>Clostridia</taxon>
        <taxon>Peptostreptococcales</taxon>
        <taxon>Anaerovoracaceae</taxon>
        <taxon>Anoxybacterium</taxon>
    </lineage>
</organism>
<name>A0ACD1AD21_9FIRM</name>
<reference evidence="1" key="1">
    <citation type="submission" date="2019-08" db="EMBL/GenBank/DDBJ databases">
        <title>Genome sequence of Clostridiales bacterium MT110.</title>
        <authorList>
            <person name="Cao J."/>
        </authorList>
    </citation>
    <scope>NUCLEOTIDE SEQUENCE</scope>
    <source>
        <strain evidence="1">MT110</strain>
    </source>
</reference>
<sequence>MSYGALDASKSVPTQNIMNCIDAGTENCPCYLAVTGDCLVCSRLQGKHYCDCEWHGVCIYNEFIQGNRKVNNPRQDFEAKIVSKKLYKEDLVVYVLDVGKGFAMKAGRPGSYLFVKARGASGFYDIPISVMKSDVEQGYVHLAIKVISTKTKALMQEEEKLLVRGPYRNGIQGLSAILAKRKKETKTLIIAKGIGIAPGILINQALMAKDHIDMIIDTEKISDELVSDYMDDEAQSAIGTIKYMALADEEAEQVMESMMRVKGYDNVILLVSDYYIEKLGALTKRILPSANLAMSNNFHICCGEGLCGSCTVDIPGGKTIKMCKCQFHSKSSL</sequence>
<protein>
    <submittedName>
        <fullName evidence="1">Uncharacterized protein</fullName>
    </submittedName>
</protein>
<gene>
    <name evidence="1" type="ORF">FRZ06_14825</name>
</gene>
<dbReference type="EMBL" id="CP042469">
    <property type="protein sequence ID" value="QOX64523.1"/>
    <property type="molecule type" value="Genomic_DNA"/>
</dbReference>
<accession>A0ACD1AD21</accession>